<dbReference type="InterPro" id="IPR023833">
    <property type="entry name" value="Signal_pept_SipW-depend-type"/>
</dbReference>
<accession>A0A315ZTZ3</accession>
<dbReference type="AlphaFoldDB" id="A0A315ZTZ3"/>
<evidence type="ECO:0000256" key="2">
    <source>
        <dbReference type="SAM" id="SignalP"/>
    </source>
</evidence>
<dbReference type="NCBIfam" id="TIGR04088">
    <property type="entry name" value="cognate_SipW"/>
    <property type="match status" value="1"/>
</dbReference>
<feature type="signal peptide" evidence="2">
    <location>
        <begin position="1"/>
        <end position="26"/>
    </location>
</feature>
<dbReference type="OrthoDB" id="9975302at2"/>
<name>A0A315ZTZ3_9ACTN</name>
<evidence type="ECO:0000256" key="1">
    <source>
        <dbReference type="SAM" id="MobiDB-lite"/>
    </source>
</evidence>
<feature type="region of interest" description="Disordered" evidence="1">
    <location>
        <begin position="249"/>
        <end position="269"/>
    </location>
</feature>
<dbReference type="EMBL" id="QGDQ01000027">
    <property type="protein sequence ID" value="PWJ49015.1"/>
    <property type="molecule type" value="Genomic_DNA"/>
</dbReference>
<organism evidence="3 4">
    <name type="scientific">Quadrisphaera granulorum</name>
    <dbReference type="NCBI Taxonomy" id="317664"/>
    <lineage>
        <taxon>Bacteria</taxon>
        <taxon>Bacillati</taxon>
        <taxon>Actinomycetota</taxon>
        <taxon>Actinomycetes</taxon>
        <taxon>Kineosporiales</taxon>
        <taxon>Kineosporiaceae</taxon>
        <taxon>Quadrisphaera</taxon>
    </lineage>
</organism>
<comment type="caution">
    <text evidence="3">The sequence shown here is derived from an EMBL/GenBank/DDBJ whole genome shotgun (WGS) entry which is preliminary data.</text>
</comment>
<keyword evidence="2" id="KW-0732">Signal</keyword>
<reference evidence="3 4" key="1">
    <citation type="submission" date="2018-03" db="EMBL/GenBank/DDBJ databases">
        <title>Genomic Encyclopedia of Archaeal and Bacterial Type Strains, Phase II (KMG-II): from individual species to whole genera.</title>
        <authorList>
            <person name="Goeker M."/>
        </authorList>
    </citation>
    <scope>NUCLEOTIDE SEQUENCE [LARGE SCALE GENOMIC DNA]</scope>
    <source>
        <strain evidence="3 4">DSM 44889</strain>
    </source>
</reference>
<sequence>MNGRILKASLAGAGALALLGAGTTYAAFSSTSTVEASRVSAASFSVGVASAGSASSGSLVPGGAGVSQTFLVENKSATPASLGAELANLVDRENGCSGDEKQFDDDCDSNSGKFGDLSNQALISAVAFPAVAGKNVDARCPAATAGGPGVLVGPLPTAPVTTTKIVTKPGSTTTSTVVETYLPAPDSLAAVVNGPRYFDFSGLAPVPPATAACVRLTLTLPLRDDNNAVQSDTSSFDVRLRLAQVVAAAPSPAASTATSPATSSASPTA</sequence>
<evidence type="ECO:0000313" key="4">
    <source>
        <dbReference type="Proteomes" id="UP000245469"/>
    </source>
</evidence>
<protein>
    <submittedName>
        <fullName evidence="3">Putative ribosomally synthesized peptide with SipW-like signal peptide</fullName>
    </submittedName>
</protein>
<gene>
    <name evidence="3" type="ORF">BXY45_1276</name>
</gene>
<dbReference type="RefSeq" id="WP_109775863.1">
    <property type="nucleotide sequence ID" value="NZ_QGDQ01000027.1"/>
</dbReference>
<evidence type="ECO:0000313" key="3">
    <source>
        <dbReference type="EMBL" id="PWJ49015.1"/>
    </source>
</evidence>
<keyword evidence="4" id="KW-1185">Reference proteome</keyword>
<dbReference type="Proteomes" id="UP000245469">
    <property type="component" value="Unassembled WGS sequence"/>
</dbReference>
<proteinExistence type="predicted"/>
<feature type="chain" id="PRO_5016356624" evidence="2">
    <location>
        <begin position="27"/>
        <end position="269"/>
    </location>
</feature>